<dbReference type="Pfam" id="PF07839">
    <property type="entry name" value="CaM_binding"/>
    <property type="match status" value="1"/>
</dbReference>
<reference evidence="4" key="2">
    <citation type="journal article" date="2017" name="J. Anim. Genet.">
        <title>Multiple reference genome sequences of hot pepper reveal the massive evolution of plant disease resistance genes by retroduplication.</title>
        <authorList>
            <person name="Kim S."/>
            <person name="Park J."/>
            <person name="Yeom S.-I."/>
            <person name="Kim Y.-M."/>
            <person name="Seo E."/>
            <person name="Kim K.-T."/>
            <person name="Kim M.-S."/>
            <person name="Lee J.M."/>
            <person name="Cheong K."/>
            <person name="Shin H.-S."/>
            <person name="Kim S.-B."/>
            <person name="Han K."/>
            <person name="Lee J."/>
            <person name="Park M."/>
            <person name="Lee H.-A."/>
            <person name="Lee H.-Y."/>
            <person name="Lee Y."/>
            <person name="Oh S."/>
            <person name="Lee J.H."/>
            <person name="Choi E."/>
            <person name="Choi E."/>
            <person name="Lee S.E."/>
            <person name="Jeon J."/>
            <person name="Kim H."/>
            <person name="Choi G."/>
            <person name="Song H."/>
            <person name="Lee J."/>
            <person name="Lee S.-C."/>
            <person name="Kwon J.-K."/>
            <person name="Lee H.-Y."/>
            <person name="Koo N."/>
            <person name="Hong Y."/>
            <person name="Kim R.W."/>
            <person name="Kang W.-H."/>
            <person name="Huh J.H."/>
            <person name="Kang B.-C."/>
            <person name="Yang T.-J."/>
            <person name="Lee Y.-H."/>
            <person name="Bennetzen J.L."/>
            <person name="Choi D."/>
        </authorList>
    </citation>
    <scope>NUCLEOTIDE SEQUENCE [LARGE SCALE GENOMIC DNA]</scope>
    <source>
        <strain evidence="4">cv. PBC81</strain>
    </source>
</reference>
<feature type="region of interest" description="Disordered" evidence="1">
    <location>
        <begin position="533"/>
        <end position="639"/>
    </location>
</feature>
<dbReference type="AlphaFoldDB" id="A0A2G2X752"/>
<dbReference type="SMART" id="SM01054">
    <property type="entry name" value="CaM_binding"/>
    <property type="match status" value="1"/>
</dbReference>
<dbReference type="EMBL" id="MLFT02000003">
    <property type="protein sequence ID" value="PHT53161.1"/>
    <property type="molecule type" value="Genomic_DNA"/>
</dbReference>
<feature type="region of interest" description="Disordered" evidence="1">
    <location>
        <begin position="329"/>
        <end position="359"/>
    </location>
</feature>
<proteinExistence type="predicted"/>
<evidence type="ECO:0000313" key="3">
    <source>
        <dbReference type="EMBL" id="PHT53161.1"/>
    </source>
</evidence>
<dbReference type="InterPro" id="IPR044681">
    <property type="entry name" value="PICBP-like"/>
</dbReference>
<feature type="compositionally biased region" description="Polar residues" evidence="1">
    <location>
        <begin position="249"/>
        <end position="285"/>
    </location>
</feature>
<feature type="compositionally biased region" description="Polar residues" evidence="1">
    <location>
        <begin position="329"/>
        <end position="343"/>
    </location>
</feature>
<evidence type="ECO:0000259" key="2">
    <source>
        <dbReference type="SMART" id="SM01054"/>
    </source>
</evidence>
<feature type="compositionally biased region" description="Polar residues" evidence="1">
    <location>
        <begin position="583"/>
        <end position="594"/>
    </location>
</feature>
<sequence>MKVGKVEKLYPEGCQLRMICEQSSGTEDVGVFDINEAIQHADLAETDFGEKQSSGTKGVTLFKENDAIGYPDLAEIALGETSFPERSYKETLNIMNKYSAQEQGSLLTASECCNCMARGRSDSEDDCCRISCIGARAGEKSSGSLKAKIIVYLRLWRTKVTKENCLKRDHSPSAQYWCLIFLMVQNVAMIQHQLLHLGKDVKANLNEYLDNTSTQVMDSESKNCPPVEVVEPKKKYVSMWSLIRRHTVSDASAESANKPSTGSNNEENQQDGANKSPSTEGSDSGSDFAERETIPANEDAETQEIELRKLFTIKIVREAMEKILLPEVQSDNQSVTSESSADQESAEISHGQGGGCRIQVKNSGYRRHWRLKGGDKRVKSKSDKRAPKHWSNLKKWILLQRFVKELEKVRKINPRKPRYLQLNPDPEAEKAISPLAPTQQRKVELLIKAFETVVTPHGDNSQIAFPKLRASGEEHLQITSKQNAFVPRKEEKVVAGIDRKLEENDCSMYKNHDLQQSILRQKSDEVTSALSNEVRVEEKAWEEDQEDSSNDSRKEIPSSISSLTDAVDGAEDVELENHDDVISETSNTTQSSIVDGEKNSLTEMSIQSSSSTNDAATQENVAMEETEKECAKTPKRGRGFSLLLSMSDPKEDNGASKGQADKRSYISMWHMVSQHVLSDVASKVGNELLDGTNDGVEDSSTPAERKTCNSL</sequence>
<dbReference type="OrthoDB" id="1096728at2759"/>
<organism evidence="3 4">
    <name type="scientific">Capsicum baccatum</name>
    <name type="common">Peruvian pepper</name>
    <dbReference type="NCBI Taxonomy" id="33114"/>
    <lineage>
        <taxon>Eukaryota</taxon>
        <taxon>Viridiplantae</taxon>
        <taxon>Streptophyta</taxon>
        <taxon>Embryophyta</taxon>
        <taxon>Tracheophyta</taxon>
        <taxon>Spermatophyta</taxon>
        <taxon>Magnoliopsida</taxon>
        <taxon>eudicotyledons</taxon>
        <taxon>Gunneridae</taxon>
        <taxon>Pentapetalae</taxon>
        <taxon>asterids</taxon>
        <taxon>lamiids</taxon>
        <taxon>Solanales</taxon>
        <taxon>Solanaceae</taxon>
        <taxon>Solanoideae</taxon>
        <taxon>Capsiceae</taxon>
        <taxon>Capsicum</taxon>
    </lineage>
</organism>
<name>A0A2G2X752_CAPBA</name>
<dbReference type="PANTHER" id="PTHR33923:SF3">
    <property type="entry name" value="CALMODULIN BINDING PROTEIN PICBP"/>
    <property type="match status" value="1"/>
</dbReference>
<feature type="compositionally biased region" description="Acidic residues" evidence="1">
    <location>
        <begin position="540"/>
        <end position="549"/>
    </location>
</feature>
<evidence type="ECO:0000256" key="1">
    <source>
        <dbReference type="SAM" id="MobiDB-lite"/>
    </source>
</evidence>
<comment type="caution">
    <text evidence="3">The sequence shown here is derived from an EMBL/GenBank/DDBJ whole genome shotgun (WGS) entry which is preliminary data.</text>
</comment>
<reference evidence="3 4" key="1">
    <citation type="journal article" date="2017" name="Genome Biol.">
        <title>New reference genome sequences of hot pepper reveal the massive evolution of plant disease-resistance genes by retroduplication.</title>
        <authorList>
            <person name="Kim S."/>
            <person name="Park J."/>
            <person name="Yeom S.I."/>
            <person name="Kim Y.M."/>
            <person name="Seo E."/>
            <person name="Kim K.T."/>
            <person name="Kim M.S."/>
            <person name="Lee J.M."/>
            <person name="Cheong K."/>
            <person name="Shin H.S."/>
            <person name="Kim S.B."/>
            <person name="Han K."/>
            <person name="Lee J."/>
            <person name="Park M."/>
            <person name="Lee H.A."/>
            <person name="Lee H.Y."/>
            <person name="Lee Y."/>
            <person name="Oh S."/>
            <person name="Lee J.H."/>
            <person name="Choi E."/>
            <person name="Choi E."/>
            <person name="Lee S.E."/>
            <person name="Jeon J."/>
            <person name="Kim H."/>
            <person name="Choi G."/>
            <person name="Song H."/>
            <person name="Lee J."/>
            <person name="Lee S.C."/>
            <person name="Kwon J.K."/>
            <person name="Lee H.Y."/>
            <person name="Koo N."/>
            <person name="Hong Y."/>
            <person name="Kim R.W."/>
            <person name="Kang W.H."/>
            <person name="Huh J.H."/>
            <person name="Kang B.C."/>
            <person name="Yang T.J."/>
            <person name="Lee Y.H."/>
            <person name="Bennetzen J.L."/>
            <person name="Choi D."/>
        </authorList>
    </citation>
    <scope>NUCLEOTIDE SEQUENCE [LARGE SCALE GENOMIC DNA]</scope>
    <source>
        <strain evidence="4">cv. PBC81</strain>
    </source>
</reference>
<accession>A0A2G2X752</accession>
<gene>
    <name evidence="3" type="ORF">CQW23_07623</name>
</gene>
<dbReference type="InterPro" id="IPR012417">
    <property type="entry name" value="CaM-bd_dom_pln"/>
</dbReference>
<dbReference type="Proteomes" id="UP000224567">
    <property type="component" value="Unassembled WGS sequence"/>
</dbReference>
<feature type="compositionally biased region" description="Polar residues" evidence="1">
    <location>
        <begin position="601"/>
        <end position="620"/>
    </location>
</feature>
<protein>
    <recommendedName>
        <fullName evidence="2">Calmodulin-binding domain-containing protein</fullName>
    </recommendedName>
</protein>
<dbReference type="PANTHER" id="PTHR33923">
    <property type="entry name" value="CALMODULIN-BINDING PROTEIN-RELATED"/>
    <property type="match status" value="1"/>
</dbReference>
<dbReference type="STRING" id="33114.A0A2G2X752"/>
<dbReference type="GO" id="GO:0005516">
    <property type="term" value="F:calmodulin binding"/>
    <property type="evidence" value="ECO:0007669"/>
    <property type="project" value="InterPro"/>
</dbReference>
<evidence type="ECO:0000313" key="4">
    <source>
        <dbReference type="Proteomes" id="UP000224567"/>
    </source>
</evidence>
<feature type="region of interest" description="Disordered" evidence="1">
    <location>
        <begin position="689"/>
        <end position="711"/>
    </location>
</feature>
<feature type="region of interest" description="Disordered" evidence="1">
    <location>
        <begin position="248"/>
        <end position="300"/>
    </location>
</feature>
<keyword evidence="4" id="KW-1185">Reference proteome</keyword>
<feature type="domain" description="Calmodulin-binding" evidence="2">
    <location>
        <begin position="365"/>
        <end position="455"/>
    </location>
</feature>